<dbReference type="Gene3D" id="3.30.1360.80">
    <property type="entry name" value="S-ribosylhomocysteinase (LuxS)"/>
    <property type="match status" value="1"/>
</dbReference>
<gene>
    <name evidence="15" type="ORF">B1991_00025</name>
</gene>
<dbReference type="PRINTS" id="PR01487">
    <property type="entry name" value="LUXSPROTEIN"/>
</dbReference>
<keyword evidence="16" id="KW-1185">Reference proteome</keyword>
<evidence type="ECO:0000256" key="12">
    <source>
        <dbReference type="ARBA" id="ARBA00024654"/>
    </source>
</evidence>
<dbReference type="Pfam" id="PF02664">
    <property type="entry name" value="LuxS"/>
    <property type="match status" value="1"/>
</dbReference>
<reference evidence="15 16" key="1">
    <citation type="submission" date="2017-02" db="EMBL/GenBank/DDBJ databases">
        <title>Whole genome sequencing of Rhodanobacter lindaniclasticus DSM 17932.</title>
        <authorList>
            <person name="Kumar S."/>
            <person name="Patil P."/>
            <person name="Patil P.B."/>
        </authorList>
    </citation>
    <scope>NUCLEOTIDE SEQUENCE [LARGE SCALE GENOMIC DNA]</scope>
    <source>
        <strain evidence="15 16">DSM 17932</strain>
    </source>
</reference>
<evidence type="ECO:0000256" key="14">
    <source>
        <dbReference type="ARBA" id="ARBA00031777"/>
    </source>
</evidence>
<name>A0A4S3KMX2_9GAMM</name>
<evidence type="ECO:0000256" key="8">
    <source>
        <dbReference type="ARBA" id="ARBA00022723"/>
    </source>
</evidence>
<evidence type="ECO:0000256" key="2">
    <source>
        <dbReference type="ARBA" id="ARBA00001962"/>
    </source>
</evidence>
<comment type="subunit">
    <text evidence="4">Homodimer.</text>
</comment>
<dbReference type="GO" id="GO:0006508">
    <property type="term" value="P:proteolysis"/>
    <property type="evidence" value="ECO:0007669"/>
    <property type="project" value="UniProtKB-KW"/>
</dbReference>
<comment type="similarity">
    <text evidence="3">Belongs to the LuxS family.</text>
</comment>
<evidence type="ECO:0000256" key="7">
    <source>
        <dbReference type="ARBA" id="ARBA00022654"/>
    </source>
</evidence>
<dbReference type="InterPro" id="IPR003815">
    <property type="entry name" value="S-ribosylhomocysteinase"/>
</dbReference>
<dbReference type="EMBL" id="MWIO01000001">
    <property type="protein sequence ID" value="THD10273.1"/>
    <property type="molecule type" value="Genomic_DNA"/>
</dbReference>
<comment type="cofactor">
    <cofactor evidence="2">
        <name>Fe cation</name>
        <dbReference type="ChEBI" id="CHEBI:24875"/>
    </cofactor>
</comment>
<keyword evidence="11" id="KW-0456">Lyase</keyword>
<evidence type="ECO:0000256" key="4">
    <source>
        <dbReference type="ARBA" id="ARBA00011738"/>
    </source>
</evidence>
<protein>
    <recommendedName>
        <fullName evidence="6">S-ribosylhomocysteine lyase</fullName>
        <ecNumber evidence="5">4.4.1.21</ecNumber>
    </recommendedName>
    <alternativeName>
        <fullName evidence="13">AI-2 synthesis protein</fullName>
    </alternativeName>
    <alternativeName>
        <fullName evidence="14">Autoinducer-2 production protein LuxS</fullName>
    </alternativeName>
</protein>
<dbReference type="InterPro" id="IPR011249">
    <property type="entry name" value="Metalloenz_LuxS/M16"/>
</dbReference>
<keyword evidence="15" id="KW-0378">Hydrolase</keyword>
<dbReference type="EC" id="4.4.1.21" evidence="5"/>
<dbReference type="SUPFAM" id="SSF63411">
    <property type="entry name" value="LuxS/MPP-like metallohydrolase"/>
    <property type="match status" value="1"/>
</dbReference>
<proteinExistence type="inferred from homology"/>
<keyword evidence="8" id="KW-0479">Metal-binding</keyword>
<dbReference type="GO" id="GO:0008233">
    <property type="term" value="F:peptidase activity"/>
    <property type="evidence" value="ECO:0007669"/>
    <property type="project" value="UniProtKB-KW"/>
</dbReference>
<evidence type="ECO:0000313" key="15">
    <source>
        <dbReference type="EMBL" id="THD10273.1"/>
    </source>
</evidence>
<evidence type="ECO:0000256" key="1">
    <source>
        <dbReference type="ARBA" id="ARBA00000297"/>
    </source>
</evidence>
<evidence type="ECO:0000256" key="3">
    <source>
        <dbReference type="ARBA" id="ARBA00007311"/>
    </source>
</evidence>
<evidence type="ECO:0000256" key="11">
    <source>
        <dbReference type="ARBA" id="ARBA00023239"/>
    </source>
</evidence>
<dbReference type="PANTHER" id="PTHR35799">
    <property type="entry name" value="S-RIBOSYLHOMOCYSTEINE LYASE"/>
    <property type="match status" value="1"/>
</dbReference>
<dbReference type="InterPro" id="IPR037005">
    <property type="entry name" value="LuxS_sf"/>
</dbReference>
<evidence type="ECO:0000256" key="13">
    <source>
        <dbReference type="ARBA" id="ARBA00030600"/>
    </source>
</evidence>
<dbReference type="GO" id="GO:0005506">
    <property type="term" value="F:iron ion binding"/>
    <property type="evidence" value="ECO:0007669"/>
    <property type="project" value="InterPro"/>
</dbReference>
<keyword evidence="7" id="KW-0673">Quorum sensing</keyword>
<evidence type="ECO:0000256" key="10">
    <source>
        <dbReference type="ARBA" id="ARBA00023004"/>
    </source>
</evidence>
<evidence type="ECO:0000313" key="16">
    <source>
        <dbReference type="Proteomes" id="UP000306317"/>
    </source>
</evidence>
<dbReference type="AlphaFoldDB" id="A0A4S3KMX2"/>
<dbReference type="GO" id="GO:0009372">
    <property type="term" value="P:quorum sensing"/>
    <property type="evidence" value="ECO:0007669"/>
    <property type="project" value="UniProtKB-KW"/>
</dbReference>
<dbReference type="PANTHER" id="PTHR35799:SF1">
    <property type="entry name" value="S-RIBOSYLHOMOCYSTEINE LYASE"/>
    <property type="match status" value="1"/>
</dbReference>
<comment type="catalytic activity">
    <reaction evidence="1">
        <text>S-(5-deoxy-D-ribos-5-yl)-L-homocysteine = (S)-4,5-dihydroxypentane-2,3-dione + L-homocysteine</text>
        <dbReference type="Rhea" id="RHEA:17753"/>
        <dbReference type="ChEBI" id="CHEBI:29484"/>
        <dbReference type="ChEBI" id="CHEBI:58195"/>
        <dbReference type="ChEBI" id="CHEBI:58199"/>
        <dbReference type="EC" id="4.4.1.21"/>
    </reaction>
</comment>
<keyword evidence="10" id="KW-0408">Iron</keyword>
<comment type="function">
    <text evidence="12">Involved in the synthesis of autoinducer 2 (AI-2) which is secreted by bacteria and is used to communicate both the cell density and the metabolic potential of the environment. The regulation of gene expression in response to changes in cell density is called quorum sensing. Catalyzes the transformation of S-ribosylhomocysteine (RHC) to homocysteine (HC) and 4,5-dihydroxy-2,3-pentadione (DPD).</text>
</comment>
<accession>A0A4S3KMX2</accession>
<dbReference type="Proteomes" id="UP000306317">
    <property type="component" value="Unassembled WGS sequence"/>
</dbReference>
<keyword evidence="9" id="KW-0071">Autoinducer synthesis</keyword>
<organism evidence="15 16">
    <name type="scientific">Rhodanobacter lindaniclasticus</name>
    <dbReference type="NCBI Taxonomy" id="75310"/>
    <lineage>
        <taxon>Bacteria</taxon>
        <taxon>Pseudomonadati</taxon>
        <taxon>Pseudomonadota</taxon>
        <taxon>Gammaproteobacteria</taxon>
        <taxon>Lysobacterales</taxon>
        <taxon>Rhodanobacteraceae</taxon>
        <taxon>Rhodanobacter</taxon>
    </lineage>
</organism>
<dbReference type="OrthoDB" id="9788129at2"/>
<evidence type="ECO:0000256" key="9">
    <source>
        <dbReference type="ARBA" id="ARBA00022929"/>
    </source>
</evidence>
<evidence type="ECO:0000256" key="5">
    <source>
        <dbReference type="ARBA" id="ARBA00012240"/>
    </source>
</evidence>
<dbReference type="GO" id="GO:0043768">
    <property type="term" value="F:S-ribosylhomocysteine lyase activity"/>
    <property type="evidence" value="ECO:0007669"/>
    <property type="project" value="UniProtKB-EC"/>
</dbReference>
<sequence>MRIDLDAWGWAADTIGELDHRRLKAPSVKLRGVHAGAGGDVVCTIDLRWRLPNADACLSTVEAHSLEHFLLEGFGRLLPGHFIGVGVMGCRTGFYLTLLNEGRREVIEQTLETVLYGVLGATAVPYARIEQCGHWRHHDLAAAQAVAREVLAQRAAWREIA</sequence>
<dbReference type="RefSeq" id="WP_136256653.1">
    <property type="nucleotide sequence ID" value="NZ_MWIO01000001.1"/>
</dbReference>
<evidence type="ECO:0000256" key="6">
    <source>
        <dbReference type="ARBA" id="ARBA00015130"/>
    </source>
</evidence>
<comment type="caution">
    <text evidence="15">The sequence shown here is derived from an EMBL/GenBank/DDBJ whole genome shotgun (WGS) entry which is preliminary data.</text>
</comment>
<keyword evidence="15" id="KW-0645">Protease</keyword>